<dbReference type="Pfam" id="PF00291">
    <property type="entry name" value="PALP"/>
    <property type="match status" value="1"/>
</dbReference>
<dbReference type="InterPro" id="IPR001926">
    <property type="entry name" value="TrpB-like_PALP"/>
</dbReference>
<dbReference type="NCBIfam" id="NF005680">
    <property type="entry name" value="PRK07476.1"/>
    <property type="match status" value="1"/>
</dbReference>
<comment type="caution">
    <text evidence="5">The sequence shown here is derived from an EMBL/GenBank/DDBJ whole genome shotgun (WGS) entry which is preliminary data.</text>
</comment>
<dbReference type="NCBIfam" id="TIGR02991">
    <property type="entry name" value="ectoine_eutB"/>
    <property type="match status" value="1"/>
</dbReference>
<dbReference type="InterPro" id="IPR036052">
    <property type="entry name" value="TrpB-like_PALP_sf"/>
</dbReference>
<proteinExistence type="predicted"/>
<dbReference type="EMBL" id="BSNS01000020">
    <property type="protein sequence ID" value="GLQ56476.1"/>
    <property type="molecule type" value="Genomic_DNA"/>
</dbReference>
<dbReference type="InterPro" id="IPR014333">
    <property type="entry name" value="Ectoine_EutB"/>
</dbReference>
<protein>
    <submittedName>
        <fullName evidence="5">Hydroxyectoine utilization dehydratase EutB</fullName>
    </submittedName>
</protein>
<evidence type="ECO:0000256" key="1">
    <source>
        <dbReference type="ARBA" id="ARBA00001933"/>
    </source>
</evidence>
<keyword evidence="2" id="KW-0663">Pyridoxal phosphate</keyword>
<sequence length="325" mass="33377">MDLRAFEDAQAAIKSIACRTPLVETPEFSDGGRRVLLKLETAQPTGAFKLRGAANALSRLSPQEAARGVVCASTGNHGRALAYAADRLGIPATVCMSKLVPQNKIEAVRKLGAKVSIVGKSQDDAQAEVDRLVSQQGLVEIPPFDHAAVIAGQGTIGLEILEDAPETDTILVPLSGGGLIAGIAAAAKAKAPGVRVIGLSMERGAAMAASLSAGHPVDVVEEPTLADSLGGGIGLSNRHTFSMVRDLVDDIVLLTETQIAAAMRTLFLKAGWVAEGAGAVGIAALIEPGLAELGRNVAVVISGRNVDMDVFRAVIDGKSPEASDA</sequence>
<gene>
    <name evidence="5" type="primary">eutB</name>
    <name evidence="5" type="ORF">GCM10010862_37350</name>
</gene>
<dbReference type="Proteomes" id="UP001156691">
    <property type="component" value="Unassembled WGS sequence"/>
</dbReference>
<dbReference type="PROSITE" id="PS00165">
    <property type="entry name" value="DEHYDRATASE_SER_THR"/>
    <property type="match status" value="1"/>
</dbReference>
<dbReference type="InterPro" id="IPR000634">
    <property type="entry name" value="Ser/Thr_deHydtase_PyrdxlP-BS"/>
</dbReference>
<dbReference type="PANTHER" id="PTHR48078:SF6">
    <property type="entry name" value="L-THREONINE DEHYDRATASE CATABOLIC TDCB"/>
    <property type="match status" value="1"/>
</dbReference>
<feature type="domain" description="Tryptophan synthase beta chain-like PALP" evidence="4">
    <location>
        <begin position="18"/>
        <end position="303"/>
    </location>
</feature>
<dbReference type="PANTHER" id="PTHR48078">
    <property type="entry name" value="THREONINE DEHYDRATASE, MITOCHONDRIAL-RELATED"/>
    <property type="match status" value="1"/>
</dbReference>
<accession>A0ABQ5WA10</accession>
<dbReference type="CDD" id="cd01562">
    <property type="entry name" value="Thr-dehyd"/>
    <property type="match status" value="1"/>
</dbReference>
<dbReference type="RefSeq" id="WP_284341882.1">
    <property type="nucleotide sequence ID" value="NZ_BSNS01000020.1"/>
</dbReference>
<evidence type="ECO:0000313" key="6">
    <source>
        <dbReference type="Proteomes" id="UP001156691"/>
    </source>
</evidence>
<evidence type="ECO:0000256" key="2">
    <source>
        <dbReference type="ARBA" id="ARBA00022898"/>
    </source>
</evidence>
<reference evidence="6" key="1">
    <citation type="journal article" date="2019" name="Int. J. Syst. Evol. Microbiol.">
        <title>The Global Catalogue of Microorganisms (GCM) 10K type strain sequencing project: providing services to taxonomists for standard genome sequencing and annotation.</title>
        <authorList>
            <consortium name="The Broad Institute Genomics Platform"/>
            <consortium name="The Broad Institute Genome Sequencing Center for Infectious Disease"/>
            <person name="Wu L."/>
            <person name="Ma J."/>
        </authorList>
    </citation>
    <scope>NUCLEOTIDE SEQUENCE [LARGE SCALE GENOMIC DNA]</scope>
    <source>
        <strain evidence="6">NBRC 112416</strain>
    </source>
</reference>
<keyword evidence="6" id="KW-1185">Reference proteome</keyword>
<keyword evidence="3" id="KW-0456">Lyase</keyword>
<dbReference type="InterPro" id="IPR050147">
    <property type="entry name" value="Ser/Thr_Dehydratase"/>
</dbReference>
<evidence type="ECO:0000313" key="5">
    <source>
        <dbReference type="EMBL" id="GLQ56476.1"/>
    </source>
</evidence>
<organism evidence="5 6">
    <name type="scientific">Devosia nitrariae</name>
    <dbReference type="NCBI Taxonomy" id="2071872"/>
    <lineage>
        <taxon>Bacteria</taxon>
        <taxon>Pseudomonadati</taxon>
        <taxon>Pseudomonadota</taxon>
        <taxon>Alphaproteobacteria</taxon>
        <taxon>Hyphomicrobiales</taxon>
        <taxon>Devosiaceae</taxon>
        <taxon>Devosia</taxon>
    </lineage>
</organism>
<evidence type="ECO:0000256" key="3">
    <source>
        <dbReference type="ARBA" id="ARBA00023239"/>
    </source>
</evidence>
<name>A0ABQ5WA10_9HYPH</name>
<comment type="cofactor">
    <cofactor evidence="1">
        <name>pyridoxal 5'-phosphate</name>
        <dbReference type="ChEBI" id="CHEBI:597326"/>
    </cofactor>
</comment>
<dbReference type="SUPFAM" id="SSF53686">
    <property type="entry name" value="Tryptophan synthase beta subunit-like PLP-dependent enzymes"/>
    <property type="match status" value="1"/>
</dbReference>
<evidence type="ECO:0000259" key="4">
    <source>
        <dbReference type="Pfam" id="PF00291"/>
    </source>
</evidence>
<dbReference type="Gene3D" id="3.40.50.1100">
    <property type="match status" value="2"/>
</dbReference>